<dbReference type="InterPro" id="IPR014748">
    <property type="entry name" value="Enoyl-CoA_hydra_C"/>
</dbReference>
<dbReference type="FunFam" id="1.10.12.10:FF:000001">
    <property type="entry name" value="Probable enoyl-CoA hydratase, mitochondrial"/>
    <property type="match status" value="1"/>
</dbReference>
<evidence type="ECO:0000256" key="2">
    <source>
        <dbReference type="ARBA" id="ARBA00012076"/>
    </source>
</evidence>
<dbReference type="PANTHER" id="PTHR11941:SF54">
    <property type="entry name" value="ENOYL-COA HYDRATASE, MITOCHONDRIAL"/>
    <property type="match status" value="1"/>
</dbReference>
<dbReference type="Gene3D" id="1.10.12.10">
    <property type="entry name" value="Lyase 2-enoyl-coa Hydratase, Chain A, domain 2"/>
    <property type="match status" value="1"/>
</dbReference>
<keyword evidence="9" id="KW-1185">Reference proteome</keyword>
<dbReference type="InterPro" id="IPR029045">
    <property type="entry name" value="ClpP/crotonase-like_dom_sf"/>
</dbReference>
<evidence type="ECO:0000313" key="9">
    <source>
        <dbReference type="Proteomes" id="UP000094336"/>
    </source>
</evidence>
<protein>
    <recommendedName>
        <fullName evidence="6">Probable enoyl-CoA hydratase, mitochondrial</fullName>
        <ecNumber evidence="2">4.2.1.17</ecNumber>
    </recommendedName>
</protein>
<evidence type="ECO:0000256" key="3">
    <source>
        <dbReference type="ARBA" id="ARBA00022832"/>
    </source>
</evidence>
<dbReference type="PROSITE" id="PS00166">
    <property type="entry name" value="ENOYL_COA_HYDRATASE"/>
    <property type="match status" value="1"/>
</dbReference>
<reference evidence="9" key="1">
    <citation type="submission" date="2016-05" db="EMBL/GenBank/DDBJ databases">
        <title>Comparative genomics of biotechnologically important yeasts.</title>
        <authorList>
            <consortium name="DOE Joint Genome Institute"/>
            <person name="Riley R."/>
            <person name="Haridas S."/>
            <person name="Wolfe K.H."/>
            <person name="Lopes M.R."/>
            <person name="Hittinger C.T."/>
            <person name="Goker M."/>
            <person name="Salamov A."/>
            <person name="Wisecaver J."/>
            <person name="Long T.M."/>
            <person name="Aerts A.L."/>
            <person name="Barry K."/>
            <person name="Choi C."/>
            <person name="Clum A."/>
            <person name="Coughlan A.Y."/>
            <person name="Deshpande S."/>
            <person name="Douglass A.P."/>
            <person name="Hanson S.J."/>
            <person name="Klenk H.-P."/>
            <person name="Labutti K."/>
            <person name="Lapidus A."/>
            <person name="Lindquist E."/>
            <person name="Lipzen A."/>
            <person name="Meier-Kolthoff J.P."/>
            <person name="Ohm R.A."/>
            <person name="Otillar R.P."/>
            <person name="Pangilinan J."/>
            <person name="Peng Y."/>
            <person name="Rokas A."/>
            <person name="Rosa C.A."/>
            <person name="Scheuner C."/>
            <person name="Sibirny A.A."/>
            <person name="Slot J.C."/>
            <person name="Stielow J.B."/>
            <person name="Sun H."/>
            <person name="Kurtzman C.P."/>
            <person name="Blackwell M."/>
            <person name="Grigoriev I.V."/>
            <person name="Jeffries T.W."/>
        </authorList>
    </citation>
    <scope>NUCLEOTIDE SEQUENCE [LARGE SCALE GENOMIC DNA]</scope>
    <source>
        <strain evidence="9">NRRL Y-12698</strain>
    </source>
</reference>
<dbReference type="EMBL" id="KV454426">
    <property type="protein sequence ID" value="ODQ82640.1"/>
    <property type="molecule type" value="Genomic_DNA"/>
</dbReference>
<keyword evidence="3" id="KW-0276">Fatty acid metabolism</keyword>
<proteinExistence type="inferred from homology"/>
<evidence type="ECO:0000256" key="4">
    <source>
        <dbReference type="ARBA" id="ARBA00023098"/>
    </source>
</evidence>
<evidence type="ECO:0000256" key="1">
    <source>
        <dbReference type="ARBA" id="ARBA00005254"/>
    </source>
</evidence>
<evidence type="ECO:0000313" key="8">
    <source>
        <dbReference type="EMBL" id="ODQ82640.1"/>
    </source>
</evidence>
<dbReference type="RefSeq" id="XP_018987968.1">
    <property type="nucleotide sequence ID" value="XM_019131524.1"/>
</dbReference>
<dbReference type="GO" id="GO:0004300">
    <property type="term" value="F:enoyl-CoA hydratase activity"/>
    <property type="evidence" value="ECO:0007669"/>
    <property type="project" value="UniProtKB-EC"/>
</dbReference>
<dbReference type="FunFam" id="3.90.226.10:FF:000019">
    <property type="entry name" value="Enoyl-CoA hydratase, mitochondrial"/>
    <property type="match status" value="1"/>
</dbReference>
<dbReference type="STRING" id="984486.A0A1E3QY96"/>
<dbReference type="EC" id="4.2.1.17" evidence="2"/>
<dbReference type="InterPro" id="IPR018376">
    <property type="entry name" value="Enoyl-CoA_hyd/isom_CS"/>
</dbReference>
<evidence type="ECO:0000256" key="6">
    <source>
        <dbReference type="ARBA" id="ARBA00073937"/>
    </source>
</evidence>
<dbReference type="PANTHER" id="PTHR11941">
    <property type="entry name" value="ENOYL-COA HYDRATASE-RELATED"/>
    <property type="match status" value="1"/>
</dbReference>
<comment type="similarity">
    <text evidence="1 7">Belongs to the enoyl-CoA hydratase/isomerase family.</text>
</comment>
<accession>A0A1E3QY96</accession>
<dbReference type="Proteomes" id="UP000094336">
    <property type="component" value="Unassembled WGS sequence"/>
</dbReference>
<keyword evidence="4" id="KW-0443">Lipid metabolism</keyword>
<dbReference type="CDD" id="cd06558">
    <property type="entry name" value="crotonase-like"/>
    <property type="match status" value="1"/>
</dbReference>
<dbReference type="Pfam" id="PF00378">
    <property type="entry name" value="ECH_1"/>
    <property type="match status" value="1"/>
</dbReference>
<keyword evidence="5" id="KW-0456">Lyase</keyword>
<evidence type="ECO:0000256" key="5">
    <source>
        <dbReference type="ARBA" id="ARBA00023239"/>
    </source>
</evidence>
<dbReference type="OrthoDB" id="2018133at2759"/>
<gene>
    <name evidence="8" type="ORF">BABINDRAFT_31153</name>
</gene>
<dbReference type="SUPFAM" id="SSF52096">
    <property type="entry name" value="ClpP/crotonase"/>
    <property type="match status" value="1"/>
</dbReference>
<dbReference type="Gene3D" id="3.90.226.10">
    <property type="entry name" value="2-enoyl-CoA Hydratase, Chain A, domain 1"/>
    <property type="match status" value="1"/>
</dbReference>
<dbReference type="InterPro" id="IPR001753">
    <property type="entry name" value="Enoyl-CoA_hydra/iso"/>
</dbReference>
<evidence type="ECO:0000256" key="7">
    <source>
        <dbReference type="RuleBase" id="RU003707"/>
    </source>
</evidence>
<name>A0A1E3QY96_9ASCO</name>
<organism evidence="8 9">
    <name type="scientific">Babjeviella inositovora NRRL Y-12698</name>
    <dbReference type="NCBI Taxonomy" id="984486"/>
    <lineage>
        <taxon>Eukaryota</taxon>
        <taxon>Fungi</taxon>
        <taxon>Dikarya</taxon>
        <taxon>Ascomycota</taxon>
        <taxon>Saccharomycotina</taxon>
        <taxon>Pichiomycetes</taxon>
        <taxon>Serinales incertae sedis</taxon>
        <taxon>Babjeviella</taxon>
    </lineage>
</organism>
<dbReference type="GO" id="GO:0005739">
    <property type="term" value="C:mitochondrion"/>
    <property type="evidence" value="ECO:0007669"/>
    <property type="project" value="TreeGrafter"/>
</dbReference>
<dbReference type="GO" id="GO:0006635">
    <property type="term" value="P:fatty acid beta-oxidation"/>
    <property type="evidence" value="ECO:0007669"/>
    <property type="project" value="TreeGrafter"/>
</dbReference>
<dbReference type="AlphaFoldDB" id="A0A1E3QY96"/>
<sequence>MSYNCILASTPTAGVRQITLNRPKALNALNAELMKELMVELRAADADSTIGAIVITGSERAFAAGADIKEMSSLQSEQAIDSAFLRNWGDIIYIDKPIIAAVDGFALGGGCELAMSCDIIYATERAQFGQPEIQLGVIPGAGGTQRLVKAIGKSKAMELVLTGERIKAQQAYDWGLISKVLPDNKALLEAALNLASRIGNGPRLANKMAKACVNKSYEMSLKDGLEFERITFQALFGTRGQTEGMTAFVEKRPAQWKI</sequence>
<dbReference type="GeneID" id="30149377"/>